<name>A0A0L0NRL2_CANAR</name>
<sequence length="103" mass="11544">MLGIVYICDEISGGICNEVFVLSRGVSGFPDATEGFSFSSSIFFRRCTKEVLKSWCNLGTGARNRWRLHSFDDMPNLHGLSNLKEREGFATSIEDVGFRIKSQ</sequence>
<reference evidence="2" key="1">
    <citation type="journal article" date="2015" name="BMC Genomics">
        <title>Draft genome of a commonly misdiagnosed multidrug resistant pathogen Candida auris.</title>
        <authorList>
            <person name="Chatterjee S."/>
            <person name="Alampalli S.V."/>
            <person name="Nageshan R.K."/>
            <person name="Chettiar S.T."/>
            <person name="Joshi S."/>
            <person name="Tatu U.S."/>
        </authorList>
    </citation>
    <scope>NUCLEOTIDE SEQUENCE [LARGE SCALE GENOMIC DNA]</scope>
    <source>
        <strain evidence="2">6684</strain>
    </source>
</reference>
<dbReference type="AlphaFoldDB" id="A0A0L0NRL2"/>
<organism evidence="1 2">
    <name type="scientific">Candidozyma auris</name>
    <name type="common">Yeast</name>
    <name type="synonym">Candida auris</name>
    <dbReference type="NCBI Taxonomy" id="498019"/>
    <lineage>
        <taxon>Eukaryota</taxon>
        <taxon>Fungi</taxon>
        <taxon>Dikarya</taxon>
        <taxon>Ascomycota</taxon>
        <taxon>Saccharomycotina</taxon>
        <taxon>Pichiomycetes</taxon>
        <taxon>Metschnikowiaceae</taxon>
        <taxon>Candidozyma</taxon>
    </lineage>
</organism>
<comment type="caution">
    <text evidence="1">The sequence shown here is derived from an EMBL/GenBank/DDBJ whole genome shotgun (WGS) entry which is preliminary data.</text>
</comment>
<gene>
    <name evidence="1" type="ORF">QG37_06947</name>
</gene>
<dbReference type="Proteomes" id="UP000037122">
    <property type="component" value="Unassembled WGS sequence"/>
</dbReference>
<proteinExistence type="predicted"/>
<dbReference type="EMBL" id="LGST01000051">
    <property type="protein sequence ID" value="KND96649.1"/>
    <property type="molecule type" value="Genomic_DNA"/>
</dbReference>
<accession>A0A0L0NRL2</accession>
<protein>
    <submittedName>
        <fullName evidence="1">Uncharacterized protein</fullName>
    </submittedName>
</protein>
<dbReference type="VEuPathDB" id="FungiDB:QG37_06947"/>
<evidence type="ECO:0000313" key="2">
    <source>
        <dbReference type="Proteomes" id="UP000037122"/>
    </source>
</evidence>
<evidence type="ECO:0000313" key="1">
    <source>
        <dbReference type="EMBL" id="KND96649.1"/>
    </source>
</evidence>